<dbReference type="EMBL" id="FNAG01000003">
    <property type="protein sequence ID" value="SDD51241.1"/>
    <property type="molecule type" value="Genomic_DNA"/>
</dbReference>
<evidence type="ECO:0000313" key="1">
    <source>
        <dbReference type="EMBL" id="SDD51241.1"/>
    </source>
</evidence>
<keyword evidence="2" id="KW-1185">Reference proteome</keyword>
<sequence>MTGARVVSTVGQGPPYTRRRAALTLVQLASSLLHAAESGATRRIGPPVIPRPGLPRLLVSLALIVLLGACATKGGDNIKLDAALFNYAGAIRFSDIERAYEFVDPKLRVEKPMSRLEWERFAQVQFTGYLVKAKEPAGQGEVRQLVEVRLINRHTQIERTFLVRELWRWDAEAKQWWLTTGLPDIAQD</sequence>
<organism evidence="1 2">
    <name type="scientific">Aquimonas voraii</name>
    <dbReference type="NCBI Taxonomy" id="265719"/>
    <lineage>
        <taxon>Bacteria</taxon>
        <taxon>Pseudomonadati</taxon>
        <taxon>Pseudomonadota</taxon>
        <taxon>Gammaproteobacteria</taxon>
        <taxon>Lysobacterales</taxon>
        <taxon>Lysobacteraceae</taxon>
        <taxon>Aquimonas</taxon>
    </lineage>
</organism>
<protein>
    <submittedName>
        <fullName evidence="1">Uncharacterized protein</fullName>
    </submittedName>
</protein>
<dbReference type="STRING" id="265719.SAMN04488509_1034"/>
<name>A0A1G6VCK5_9GAMM</name>
<dbReference type="AlphaFoldDB" id="A0A1G6VCK5"/>
<dbReference type="RefSeq" id="WP_091240951.1">
    <property type="nucleotide sequence ID" value="NZ_FNAG01000003.1"/>
</dbReference>
<accession>A0A1G6VCK5</accession>
<evidence type="ECO:0000313" key="2">
    <source>
        <dbReference type="Proteomes" id="UP000199603"/>
    </source>
</evidence>
<dbReference type="Proteomes" id="UP000199603">
    <property type="component" value="Unassembled WGS sequence"/>
</dbReference>
<proteinExistence type="predicted"/>
<gene>
    <name evidence="1" type="ORF">SAMN04488509_1034</name>
</gene>
<reference evidence="1 2" key="1">
    <citation type="submission" date="2016-10" db="EMBL/GenBank/DDBJ databases">
        <authorList>
            <person name="de Groot N.N."/>
        </authorList>
    </citation>
    <scope>NUCLEOTIDE SEQUENCE [LARGE SCALE GENOMIC DNA]</scope>
    <source>
        <strain evidence="1 2">DSM 16957</strain>
    </source>
</reference>